<feature type="compositionally biased region" description="Basic residues" evidence="1">
    <location>
        <begin position="33"/>
        <end position="43"/>
    </location>
</feature>
<protein>
    <submittedName>
        <fullName evidence="2">Uncharacterized protein</fullName>
    </submittedName>
</protein>
<reference evidence="2 3" key="1">
    <citation type="journal article" date="2018" name="Science">
        <title>The opium poppy genome and morphinan production.</title>
        <authorList>
            <person name="Guo L."/>
            <person name="Winzer T."/>
            <person name="Yang X."/>
            <person name="Li Y."/>
            <person name="Ning Z."/>
            <person name="He Z."/>
            <person name="Teodor R."/>
            <person name="Lu Y."/>
            <person name="Bowser T.A."/>
            <person name="Graham I.A."/>
            <person name="Ye K."/>
        </authorList>
    </citation>
    <scope>NUCLEOTIDE SEQUENCE [LARGE SCALE GENOMIC DNA]</scope>
    <source>
        <strain evidence="3">cv. HN1</strain>
        <tissue evidence="2">Leaves</tissue>
    </source>
</reference>
<feature type="compositionally biased region" description="Acidic residues" evidence="1">
    <location>
        <begin position="8"/>
        <end position="21"/>
    </location>
</feature>
<feature type="region of interest" description="Disordered" evidence="1">
    <location>
        <begin position="1"/>
        <end position="63"/>
    </location>
</feature>
<gene>
    <name evidence="2" type="ORF">C5167_020045</name>
</gene>
<evidence type="ECO:0000256" key="1">
    <source>
        <dbReference type="SAM" id="MobiDB-lite"/>
    </source>
</evidence>
<organism evidence="2 3">
    <name type="scientific">Papaver somniferum</name>
    <name type="common">Opium poppy</name>
    <dbReference type="NCBI Taxonomy" id="3469"/>
    <lineage>
        <taxon>Eukaryota</taxon>
        <taxon>Viridiplantae</taxon>
        <taxon>Streptophyta</taxon>
        <taxon>Embryophyta</taxon>
        <taxon>Tracheophyta</taxon>
        <taxon>Spermatophyta</taxon>
        <taxon>Magnoliopsida</taxon>
        <taxon>Ranunculales</taxon>
        <taxon>Papaveraceae</taxon>
        <taxon>Papaveroideae</taxon>
        <taxon>Papaver</taxon>
    </lineage>
</organism>
<evidence type="ECO:0000313" key="2">
    <source>
        <dbReference type="EMBL" id="RZC51613.1"/>
    </source>
</evidence>
<evidence type="ECO:0000313" key="3">
    <source>
        <dbReference type="Proteomes" id="UP000316621"/>
    </source>
</evidence>
<dbReference type="AlphaFoldDB" id="A0A4Y7IRW3"/>
<dbReference type="Proteomes" id="UP000316621">
    <property type="component" value="Chromosome 2"/>
</dbReference>
<dbReference type="EMBL" id="CM010716">
    <property type="protein sequence ID" value="RZC51613.1"/>
    <property type="molecule type" value="Genomic_DNA"/>
</dbReference>
<dbReference type="Gramene" id="RZC51613">
    <property type="protein sequence ID" value="RZC51613"/>
    <property type="gene ID" value="C5167_020045"/>
</dbReference>
<feature type="compositionally biased region" description="Basic and acidic residues" evidence="1">
    <location>
        <begin position="22"/>
        <end position="32"/>
    </location>
</feature>
<accession>A0A4Y7IRW3</accession>
<proteinExistence type="predicted"/>
<sequence length="154" mass="18094">MISKEIEVEIESDSENTESDEEQTKDQLEASNKKKSKKCKRKKMEADEEEGVCEDNLHKNGSRNIKLNKNHRDEIFARVWKLECRTPMHMSKEIMVNFRQGCNNNHHSRLLIAPTTMMVEIMLLKTEVKLLTPHRFSSQICSIVKFQYQRGNKL</sequence>
<keyword evidence="3" id="KW-1185">Reference proteome</keyword>
<name>A0A4Y7IRW3_PAPSO</name>